<evidence type="ECO:0000313" key="7">
    <source>
        <dbReference type="EMBL" id="GAA1853123.1"/>
    </source>
</evidence>
<dbReference type="PANTHER" id="PTHR43557:SF2">
    <property type="entry name" value="RIESKE DOMAIN-CONTAINING PROTEIN-RELATED"/>
    <property type="match status" value="1"/>
</dbReference>
<dbReference type="InterPro" id="IPR028202">
    <property type="entry name" value="Reductase_C"/>
</dbReference>
<evidence type="ECO:0000256" key="2">
    <source>
        <dbReference type="ARBA" id="ARBA00022630"/>
    </source>
</evidence>
<name>A0ABN2N7H1_9PSEU</name>
<evidence type="ECO:0000259" key="6">
    <source>
        <dbReference type="Pfam" id="PF14759"/>
    </source>
</evidence>
<evidence type="ECO:0000256" key="1">
    <source>
        <dbReference type="ARBA" id="ARBA00001974"/>
    </source>
</evidence>
<dbReference type="Pfam" id="PF14759">
    <property type="entry name" value="Reductase_C"/>
    <property type="match status" value="1"/>
</dbReference>
<keyword evidence="8" id="KW-1185">Reference proteome</keyword>
<dbReference type="PRINTS" id="PR00411">
    <property type="entry name" value="PNDRDTASEI"/>
</dbReference>
<keyword evidence="2" id="KW-0285">Flavoprotein</keyword>
<keyword evidence="4" id="KW-0560">Oxidoreductase</keyword>
<dbReference type="InterPro" id="IPR016156">
    <property type="entry name" value="FAD/NAD-linked_Rdtase_dimer_sf"/>
</dbReference>
<dbReference type="EMBL" id="BAAAQK010000009">
    <property type="protein sequence ID" value="GAA1853123.1"/>
    <property type="molecule type" value="Genomic_DNA"/>
</dbReference>
<comment type="cofactor">
    <cofactor evidence="1">
        <name>FAD</name>
        <dbReference type="ChEBI" id="CHEBI:57692"/>
    </cofactor>
</comment>
<protein>
    <submittedName>
        <fullName evidence="7">FAD/NAD(P)-binding oxidoreductase</fullName>
    </submittedName>
</protein>
<keyword evidence="3" id="KW-0274">FAD</keyword>
<dbReference type="SUPFAM" id="SSF55424">
    <property type="entry name" value="FAD/NAD-linked reductases, dimerisation (C-terminal) domain"/>
    <property type="match status" value="1"/>
</dbReference>
<dbReference type="Pfam" id="PF07992">
    <property type="entry name" value="Pyr_redox_2"/>
    <property type="match status" value="1"/>
</dbReference>
<dbReference type="PANTHER" id="PTHR43557">
    <property type="entry name" value="APOPTOSIS-INDUCING FACTOR 1"/>
    <property type="match status" value="1"/>
</dbReference>
<organism evidence="7 8">
    <name type="scientific">Pseudonocardia ailaonensis</name>
    <dbReference type="NCBI Taxonomy" id="367279"/>
    <lineage>
        <taxon>Bacteria</taxon>
        <taxon>Bacillati</taxon>
        <taxon>Actinomycetota</taxon>
        <taxon>Actinomycetes</taxon>
        <taxon>Pseudonocardiales</taxon>
        <taxon>Pseudonocardiaceae</taxon>
        <taxon>Pseudonocardia</taxon>
    </lineage>
</organism>
<proteinExistence type="predicted"/>
<reference evidence="7 8" key="1">
    <citation type="journal article" date="2019" name="Int. J. Syst. Evol. Microbiol.">
        <title>The Global Catalogue of Microorganisms (GCM) 10K type strain sequencing project: providing services to taxonomists for standard genome sequencing and annotation.</title>
        <authorList>
            <consortium name="The Broad Institute Genomics Platform"/>
            <consortium name="The Broad Institute Genome Sequencing Center for Infectious Disease"/>
            <person name="Wu L."/>
            <person name="Ma J."/>
        </authorList>
    </citation>
    <scope>NUCLEOTIDE SEQUENCE [LARGE SCALE GENOMIC DNA]</scope>
    <source>
        <strain evidence="7 8">JCM 16009</strain>
    </source>
</reference>
<feature type="domain" description="Reductase C-terminal" evidence="6">
    <location>
        <begin position="323"/>
        <end position="389"/>
    </location>
</feature>
<evidence type="ECO:0000256" key="4">
    <source>
        <dbReference type="ARBA" id="ARBA00023002"/>
    </source>
</evidence>
<dbReference type="RefSeq" id="WP_344418169.1">
    <property type="nucleotide sequence ID" value="NZ_BAAAQK010000009.1"/>
</dbReference>
<dbReference type="PRINTS" id="PR00368">
    <property type="entry name" value="FADPNR"/>
</dbReference>
<accession>A0ABN2N7H1</accession>
<dbReference type="InterPro" id="IPR023753">
    <property type="entry name" value="FAD/NAD-binding_dom"/>
</dbReference>
<dbReference type="Gene3D" id="3.30.390.30">
    <property type="match status" value="1"/>
</dbReference>
<evidence type="ECO:0000259" key="5">
    <source>
        <dbReference type="Pfam" id="PF07992"/>
    </source>
</evidence>
<evidence type="ECO:0000313" key="8">
    <source>
        <dbReference type="Proteomes" id="UP001500449"/>
    </source>
</evidence>
<comment type="caution">
    <text evidence="7">The sequence shown here is derived from an EMBL/GenBank/DDBJ whole genome shotgun (WGS) entry which is preliminary data.</text>
</comment>
<dbReference type="SUPFAM" id="SSF51905">
    <property type="entry name" value="FAD/NAD(P)-binding domain"/>
    <property type="match status" value="2"/>
</dbReference>
<dbReference type="InterPro" id="IPR050446">
    <property type="entry name" value="FAD-oxidoreductase/Apoptosis"/>
</dbReference>
<dbReference type="Gene3D" id="3.50.50.60">
    <property type="entry name" value="FAD/NAD(P)-binding domain"/>
    <property type="match status" value="2"/>
</dbReference>
<sequence length="398" mass="41306">MAPTRRIAVVGASLGGLRTAEALRTLGYDGQLVVVGEEPHAPYDRPPLSKDFLTRPMSVDELTLRSRDRLDIDWRLGVRATALDPGARSVRTTDGVLSDLDGVVIAAGAAARTLELSGLAGIHTLRTAADALAIRESLAVAARGSGAVAILGAGLVGCEVTASCRELGLSAVLVDPAPRPMARALPGVVGGLMAEEHRREGVDLRLGTTVTSVRGRNRISGVELSDGTSVEVDALVVAVGSVAATGWLAGSGLDHVDGVLADEWCRALGGGGRVVAVGDVARTPRPRGGPERGEHWSLVVEQSLVAARALLGDLSPGVPAVPFFWSDQYGRRLQIVGSPRDTDAYSVETSEQGWAVSFTRDDRLVGLAALDLPGRVAAARRTLRTASALARSNHGGAS</sequence>
<gene>
    <name evidence="7" type="ORF">GCM10009836_36510</name>
</gene>
<dbReference type="Proteomes" id="UP001500449">
    <property type="component" value="Unassembled WGS sequence"/>
</dbReference>
<feature type="domain" description="FAD/NAD(P)-binding" evidence="5">
    <location>
        <begin position="6"/>
        <end position="287"/>
    </location>
</feature>
<evidence type="ECO:0000256" key="3">
    <source>
        <dbReference type="ARBA" id="ARBA00022827"/>
    </source>
</evidence>
<dbReference type="InterPro" id="IPR036188">
    <property type="entry name" value="FAD/NAD-bd_sf"/>
</dbReference>